<dbReference type="NCBIfam" id="NF000585">
    <property type="entry name" value="PRK00010.1"/>
    <property type="match status" value="1"/>
</dbReference>
<comment type="caution">
    <text evidence="12">The sequence shown here is derived from an EMBL/GenBank/DDBJ whole genome shotgun (WGS) entry which is preliminary data.</text>
</comment>
<dbReference type="GO" id="GO:0006412">
    <property type="term" value="P:translation"/>
    <property type="evidence" value="ECO:0007669"/>
    <property type="project" value="UniProtKB-UniRule"/>
</dbReference>
<evidence type="ECO:0000256" key="2">
    <source>
        <dbReference type="ARBA" id="ARBA00022555"/>
    </source>
</evidence>
<dbReference type="PIRSF" id="PIRSF002161">
    <property type="entry name" value="Ribosomal_L5"/>
    <property type="match status" value="1"/>
</dbReference>
<evidence type="ECO:0000256" key="8">
    <source>
        <dbReference type="HAMAP-Rule" id="MF_01333"/>
    </source>
</evidence>
<keyword evidence="6 8" id="KW-0687">Ribonucleoprotein</keyword>
<dbReference type="SUPFAM" id="SSF55282">
    <property type="entry name" value="RL5-like"/>
    <property type="match status" value="1"/>
</dbReference>
<keyword evidence="3 8" id="KW-0699">rRNA-binding</keyword>
<keyword evidence="4 8" id="KW-0694">RNA-binding</keyword>
<name>A0A7W9EVF9_9SPHN</name>
<dbReference type="Proteomes" id="UP000546200">
    <property type="component" value="Unassembled WGS sequence"/>
</dbReference>
<dbReference type="EMBL" id="JACIJK010000009">
    <property type="protein sequence ID" value="MBB5716211.1"/>
    <property type="molecule type" value="Genomic_DNA"/>
</dbReference>
<dbReference type="HAMAP" id="MF_01333_B">
    <property type="entry name" value="Ribosomal_uL5_B"/>
    <property type="match status" value="1"/>
</dbReference>
<evidence type="ECO:0000256" key="7">
    <source>
        <dbReference type="ARBA" id="ARBA00035245"/>
    </source>
</evidence>
<feature type="domain" description="Large ribosomal subunit protein uL5 N-terminal" evidence="10">
    <location>
        <begin position="29"/>
        <end position="85"/>
    </location>
</feature>
<dbReference type="InterPro" id="IPR031310">
    <property type="entry name" value="Ribosomal_uL5_N"/>
</dbReference>
<evidence type="ECO:0000256" key="9">
    <source>
        <dbReference type="RuleBase" id="RU003930"/>
    </source>
</evidence>
<evidence type="ECO:0000256" key="5">
    <source>
        <dbReference type="ARBA" id="ARBA00022980"/>
    </source>
</evidence>
<gene>
    <name evidence="8" type="primary">rplE</name>
    <name evidence="12" type="ORF">FHS94_003071</name>
</gene>
<dbReference type="GO" id="GO:1990904">
    <property type="term" value="C:ribonucleoprotein complex"/>
    <property type="evidence" value="ECO:0007669"/>
    <property type="project" value="UniProtKB-KW"/>
</dbReference>
<dbReference type="Pfam" id="PF00673">
    <property type="entry name" value="Ribosomal_L5_C"/>
    <property type="match status" value="1"/>
</dbReference>
<dbReference type="Pfam" id="PF00281">
    <property type="entry name" value="Ribosomal_L5"/>
    <property type="match status" value="1"/>
</dbReference>
<protein>
    <recommendedName>
        <fullName evidence="7 8">Large ribosomal subunit protein uL5</fullName>
    </recommendedName>
</protein>
<evidence type="ECO:0000259" key="11">
    <source>
        <dbReference type="Pfam" id="PF00673"/>
    </source>
</evidence>
<keyword evidence="5 8" id="KW-0689">Ribosomal protein</keyword>
<reference evidence="12 13" key="1">
    <citation type="submission" date="2020-08" db="EMBL/GenBank/DDBJ databases">
        <title>Genomic Encyclopedia of Type Strains, Phase IV (KMG-IV): sequencing the most valuable type-strain genomes for metagenomic binning, comparative biology and taxonomic classification.</title>
        <authorList>
            <person name="Goeker M."/>
        </authorList>
    </citation>
    <scope>NUCLEOTIDE SEQUENCE [LARGE SCALE GENOMIC DNA]</scope>
    <source>
        <strain evidence="12 13">DSM 100044</strain>
    </source>
</reference>
<evidence type="ECO:0000256" key="6">
    <source>
        <dbReference type="ARBA" id="ARBA00023274"/>
    </source>
</evidence>
<evidence type="ECO:0000259" key="10">
    <source>
        <dbReference type="Pfam" id="PF00281"/>
    </source>
</evidence>
<dbReference type="GO" id="GO:0003735">
    <property type="term" value="F:structural constituent of ribosome"/>
    <property type="evidence" value="ECO:0007669"/>
    <property type="project" value="InterPro"/>
</dbReference>
<proteinExistence type="inferred from homology"/>
<accession>A0A7W9EVF9</accession>
<dbReference type="InterPro" id="IPR031309">
    <property type="entry name" value="Ribosomal_uL5_C"/>
</dbReference>
<evidence type="ECO:0000256" key="3">
    <source>
        <dbReference type="ARBA" id="ARBA00022730"/>
    </source>
</evidence>
<dbReference type="InterPro" id="IPR020930">
    <property type="entry name" value="Ribosomal_uL5_bac-type"/>
</dbReference>
<comment type="subunit">
    <text evidence="8">Part of the 50S ribosomal subunit; part of the 5S rRNA/L5/L18/L25 subcomplex. Contacts the 5S rRNA and the P site tRNA. Forms a bridge to the 30S subunit in the 70S ribosome.</text>
</comment>
<keyword evidence="13" id="KW-1185">Reference proteome</keyword>
<dbReference type="GO" id="GO:0005840">
    <property type="term" value="C:ribosome"/>
    <property type="evidence" value="ECO:0007669"/>
    <property type="project" value="UniProtKB-KW"/>
</dbReference>
<comment type="function">
    <text evidence="8">This is 1 of the proteins that bind and probably mediate the attachment of the 5S RNA into the large ribosomal subunit, where it forms part of the central protuberance. In the 70S ribosome it contacts protein S13 of the 30S subunit (bridge B1b), connecting the 2 subunits; this bridge is implicated in subunit movement. Contacts the P site tRNA; the 5S rRNA and some of its associated proteins might help stabilize positioning of ribosome-bound tRNAs.</text>
</comment>
<evidence type="ECO:0000313" key="13">
    <source>
        <dbReference type="Proteomes" id="UP000546200"/>
    </source>
</evidence>
<evidence type="ECO:0000256" key="4">
    <source>
        <dbReference type="ARBA" id="ARBA00022884"/>
    </source>
</evidence>
<dbReference type="PROSITE" id="PS00358">
    <property type="entry name" value="RIBOSOMAL_L5"/>
    <property type="match status" value="1"/>
</dbReference>
<dbReference type="PANTHER" id="PTHR11994">
    <property type="entry name" value="60S RIBOSOMAL PROTEIN L11-RELATED"/>
    <property type="match status" value="1"/>
</dbReference>
<dbReference type="InterPro" id="IPR022803">
    <property type="entry name" value="Ribosomal_uL5_dom_sf"/>
</dbReference>
<dbReference type="InterPro" id="IPR002132">
    <property type="entry name" value="Ribosomal_uL5"/>
</dbReference>
<organism evidence="12 13">
    <name type="scientific">Sphingomonas aerophila</name>
    <dbReference type="NCBI Taxonomy" id="1344948"/>
    <lineage>
        <taxon>Bacteria</taxon>
        <taxon>Pseudomonadati</taxon>
        <taxon>Pseudomonadota</taxon>
        <taxon>Alphaproteobacteria</taxon>
        <taxon>Sphingomonadales</taxon>
        <taxon>Sphingomonadaceae</taxon>
        <taxon>Sphingomonas</taxon>
    </lineage>
</organism>
<dbReference type="AlphaFoldDB" id="A0A7W9EVF9"/>
<dbReference type="RefSeq" id="WP_184059270.1">
    <property type="nucleotide sequence ID" value="NZ_JACIJK010000009.1"/>
</dbReference>
<dbReference type="Gene3D" id="3.30.1440.10">
    <property type="match status" value="1"/>
</dbReference>
<dbReference type="FunFam" id="3.30.1440.10:FF:000001">
    <property type="entry name" value="50S ribosomal protein L5"/>
    <property type="match status" value="1"/>
</dbReference>
<evidence type="ECO:0000256" key="1">
    <source>
        <dbReference type="ARBA" id="ARBA00008553"/>
    </source>
</evidence>
<dbReference type="GO" id="GO:0019843">
    <property type="term" value="F:rRNA binding"/>
    <property type="evidence" value="ECO:0007669"/>
    <property type="project" value="UniProtKB-UniRule"/>
</dbReference>
<sequence>MADAYKPRMKAIYEDRIIKAMTEKFGYTNALQIPRIEKIVLNMGVGEATQDKKRVEQAASEMELIAGQKPVITKAKKSIAQFKLREGMPIGVKVTLRRERMYEFLDRFITIALPRVRDFRGLNPKSFDGRGNYACGIKEQIIFPEINYDRIDKVRGMDVIVTTTAKTDDEARELLRLFGFPFPRDEGAADEQRQAA</sequence>
<dbReference type="InterPro" id="IPR020929">
    <property type="entry name" value="Ribosomal_uL5_CS"/>
</dbReference>
<feature type="domain" description="Large ribosomal subunit protein uL5 C-terminal" evidence="11">
    <location>
        <begin position="89"/>
        <end position="182"/>
    </location>
</feature>
<dbReference type="GO" id="GO:0000049">
    <property type="term" value="F:tRNA binding"/>
    <property type="evidence" value="ECO:0007669"/>
    <property type="project" value="UniProtKB-UniRule"/>
</dbReference>
<evidence type="ECO:0000313" key="12">
    <source>
        <dbReference type="EMBL" id="MBB5716211.1"/>
    </source>
</evidence>
<keyword evidence="2 8" id="KW-0820">tRNA-binding</keyword>
<comment type="similarity">
    <text evidence="1 8 9">Belongs to the universal ribosomal protein uL5 family.</text>
</comment>